<gene>
    <name evidence="2" type="ORF">DAD186_07400</name>
</gene>
<dbReference type="AlphaFoldDB" id="A0A1B0ZH98"/>
<accession>A0A1B0ZH98</accession>
<proteinExistence type="predicted"/>
<evidence type="ECO:0000313" key="2">
    <source>
        <dbReference type="EMBL" id="ANP27290.1"/>
    </source>
</evidence>
<feature type="region of interest" description="Disordered" evidence="1">
    <location>
        <begin position="19"/>
        <end position="44"/>
    </location>
</feature>
<dbReference type="KEGG" id="dva:DAD186_07400"/>
<feature type="compositionally biased region" description="Basic and acidic residues" evidence="1">
    <location>
        <begin position="33"/>
        <end position="44"/>
    </location>
</feature>
<dbReference type="Proteomes" id="UP000092596">
    <property type="component" value="Chromosome"/>
</dbReference>
<reference evidence="2 3" key="1">
    <citation type="submission" date="2015-06" db="EMBL/GenBank/DDBJ databases">
        <title>Investigation of pathophysiology for high-risk pregnancy and development of treatment modality based on it.</title>
        <authorList>
            <person name="Kim B.-C."/>
            <person name="Lim S."/>
        </authorList>
    </citation>
    <scope>NUCLEOTIDE SEQUENCE [LARGE SCALE GENOMIC DNA]</scope>
    <source>
        <strain evidence="2 3">AD1-86</strain>
    </source>
</reference>
<sequence length="44" mass="5234">MAIVPDNYFSRLQIPSREAKRLPPAPRSRYAWRIRDRRSPPPQS</sequence>
<protein>
    <submittedName>
        <fullName evidence="2">Uncharacterized protein</fullName>
    </submittedName>
</protein>
<organism evidence="2 3">
    <name type="scientific">Dermabacter vaginalis</name>
    <dbReference type="NCBI Taxonomy" id="1630135"/>
    <lineage>
        <taxon>Bacteria</taxon>
        <taxon>Bacillati</taxon>
        <taxon>Actinomycetota</taxon>
        <taxon>Actinomycetes</taxon>
        <taxon>Micrococcales</taxon>
        <taxon>Dermabacteraceae</taxon>
        <taxon>Dermabacter</taxon>
    </lineage>
</organism>
<evidence type="ECO:0000313" key="3">
    <source>
        <dbReference type="Proteomes" id="UP000092596"/>
    </source>
</evidence>
<dbReference type="EMBL" id="CP012117">
    <property type="protein sequence ID" value="ANP27290.1"/>
    <property type="molecule type" value="Genomic_DNA"/>
</dbReference>
<evidence type="ECO:0000256" key="1">
    <source>
        <dbReference type="SAM" id="MobiDB-lite"/>
    </source>
</evidence>
<name>A0A1B0ZH98_9MICO</name>